<sequence>MKRLEPNALLAVSTLIALTLLIATGALFGAPGGAVKYPVIAVICVVAFVIGNGIMARRMGRVTPPMINLDTPATAAWAGGFPVVVMLFAAIPMIWSGHDYGLLVIIGSVMAGVTIESALKVRRA</sequence>
<dbReference type="EMBL" id="NCEQ01000007">
    <property type="protein sequence ID" value="OYX56890.1"/>
    <property type="molecule type" value="Genomic_DNA"/>
</dbReference>
<name>A0A258HIT8_9CAUL</name>
<evidence type="ECO:0000313" key="3">
    <source>
        <dbReference type="Proteomes" id="UP000216147"/>
    </source>
</evidence>
<keyword evidence="1" id="KW-0472">Membrane</keyword>
<evidence type="ECO:0000256" key="1">
    <source>
        <dbReference type="SAM" id="Phobius"/>
    </source>
</evidence>
<evidence type="ECO:0000313" key="2">
    <source>
        <dbReference type="EMBL" id="OYX56890.1"/>
    </source>
</evidence>
<dbReference type="Proteomes" id="UP000216147">
    <property type="component" value="Unassembled WGS sequence"/>
</dbReference>
<gene>
    <name evidence="2" type="ORF">B7Y86_09050</name>
</gene>
<feature type="transmembrane region" description="Helical" evidence="1">
    <location>
        <begin position="100"/>
        <end position="119"/>
    </location>
</feature>
<protein>
    <submittedName>
        <fullName evidence="2">Uncharacterized protein</fullName>
    </submittedName>
</protein>
<keyword evidence="1" id="KW-1133">Transmembrane helix</keyword>
<reference evidence="2 3" key="1">
    <citation type="submission" date="2017-03" db="EMBL/GenBank/DDBJ databases">
        <title>Lifting the veil on microbial sulfur biogeochemistry in mining wastewaters.</title>
        <authorList>
            <person name="Kantor R.S."/>
            <person name="Colenbrander Nelson T."/>
            <person name="Marshall S."/>
            <person name="Bennett D."/>
            <person name="Apte S."/>
            <person name="Camacho D."/>
            <person name="Thomas B.C."/>
            <person name="Warren L.A."/>
            <person name="Banfield J.F."/>
        </authorList>
    </citation>
    <scope>NUCLEOTIDE SEQUENCE [LARGE SCALE GENOMIC DNA]</scope>
    <source>
        <strain evidence="2">32-68-21</strain>
    </source>
</reference>
<keyword evidence="1" id="KW-0812">Transmembrane</keyword>
<proteinExistence type="predicted"/>
<feature type="transmembrane region" description="Helical" evidence="1">
    <location>
        <begin position="35"/>
        <end position="54"/>
    </location>
</feature>
<feature type="transmembrane region" description="Helical" evidence="1">
    <location>
        <begin position="75"/>
        <end position="94"/>
    </location>
</feature>
<dbReference type="AlphaFoldDB" id="A0A258HIT8"/>
<organism evidence="2 3">
    <name type="scientific">Brevundimonas subvibrioides</name>
    <dbReference type="NCBI Taxonomy" id="74313"/>
    <lineage>
        <taxon>Bacteria</taxon>
        <taxon>Pseudomonadati</taxon>
        <taxon>Pseudomonadota</taxon>
        <taxon>Alphaproteobacteria</taxon>
        <taxon>Caulobacterales</taxon>
        <taxon>Caulobacteraceae</taxon>
        <taxon>Brevundimonas</taxon>
    </lineage>
</organism>
<accession>A0A258HIT8</accession>
<comment type="caution">
    <text evidence="2">The sequence shown here is derived from an EMBL/GenBank/DDBJ whole genome shotgun (WGS) entry which is preliminary data.</text>
</comment>